<dbReference type="GO" id="GO:0003861">
    <property type="term" value="F:3-isopropylmalate dehydratase activity"/>
    <property type="evidence" value="ECO:0007669"/>
    <property type="project" value="UniProtKB-UniRule"/>
</dbReference>
<evidence type="ECO:0000256" key="4">
    <source>
        <dbReference type="ARBA" id="ARBA00023014"/>
    </source>
</evidence>
<dbReference type="Pfam" id="PF00330">
    <property type="entry name" value="Aconitase"/>
    <property type="match status" value="2"/>
</dbReference>
<dbReference type="SUPFAM" id="SSF53732">
    <property type="entry name" value="Aconitase iron-sulfur domain"/>
    <property type="match status" value="1"/>
</dbReference>
<dbReference type="CDD" id="cd01583">
    <property type="entry name" value="IPMI"/>
    <property type="match status" value="1"/>
</dbReference>
<dbReference type="InterPro" id="IPR033941">
    <property type="entry name" value="IPMI_cat"/>
</dbReference>
<dbReference type="PANTHER" id="PTHR43822:SF2">
    <property type="entry name" value="HOMOACONITASE, MITOCHONDRIAL"/>
    <property type="match status" value="1"/>
</dbReference>
<protein>
    <recommendedName>
        <fullName evidence="6">3-isopropylmalate dehydratase large subunit</fullName>
        <ecNumber evidence="6">4.2.1.33</ecNumber>
    </recommendedName>
    <alternativeName>
        <fullName evidence="6">Alpha-IPM isomerase</fullName>
        <shortName evidence="6">IPMI</shortName>
    </alternativeName>
    <alternativeName>
        <fullName evidence="6">Isopropylmalate isomerase</fullName>
    </alternativeName>
</protein>
<dbReference type="InterPro" id="IPR011826">
    <property type="entry name" value="HAcnase/IPMdehydase_lsu_prok"/>
</dbReference>
<feature type="binding site" evidence="6">
    <location>
        <position position="354"/>
    </location>
    <ligand>
        <name>[4Fe-4S] cluster</name>
        <dbReference type="ChEBI" id="CHEBI:49883"/>
    </ligand>
</feature>
<dbReference type="GO" id="GO:0051539">
    <property type="term" value="F:4 iron, 4 sulfur cluster binding"/>
    <property type="evidence" value="ECO:0007669"/>
    <property type="project" value="UniProtKB-KW"/>
</dbReference>
<evidence type="ECO:0000313" key="8">
    <source>
        <dbReference type="EMBL" id="ARD85674.1"/>
    </source>
</evidence>
<dbReference type="PANTHER" id="PTHR43822">
    <property type="entry name" value="HOMOACONITASE, MITOCHONDRIAL-RELATED"/>
    <property type="match status" value="1"/>
</dbReference>
<dbReference type="InterPro" id="IPR001030">
    <property type="entry name" value="Acoase/IPM_deHydtase_lsu_aba"/>
</dbReference>
<dbReference type="KEGG" id="fai:FAD_1837"/>
<sequence>MSKTAVEKIFSEKSGTDSKSGDYIVANVDYVMANDITAPIAIDAFNELGMKPKSDKIIIIPDHFVPPKDINSAKQYKKSKDFALENGTWFYDIGHGGVCHQVMMEKGFAAPGRLIAGADSHTNTYGALSAISTGIGSTEAGVIFATGKMWFKIPETIKINLTGKPGKGVEGKDIILHVLSKIKNGGAAYKCMEFSGNIKYIDINERMTMANMTTEAGAKCSFFDTDEKTIEYLNRRNTGSYKIVKSDENADFSQTFNIDMNNIEPSIAIPNSPDNVRIASAIHEKIDQAYIGSCTNGRIEDIRKAAAILKGRKVNRNVRLMVVPASQEVYNQALMEGLINTIVEAGGYFSGTTCGACLGGYMGVLGPDEVCISSTNRNFIGRMGDKTSKVYLANPSIVASSAILGRIGTPEEI</sequence>
<feature type="domain" description="Aconitase/3-isopropylmalate dehydratase large subunit alpha/beta/alpha" evidence="7">
    <location>
        <begin position="7"/>
        <end position="276"/>
    </location>
</feature>
<organism evidence="8 9">
    <name type="scientific">Ferroplasma acidiphilum</name>
    <dbReference type="NCBI Taxonomy" id="74969"/>
    <lineage>
        <taxon>Archaea</taxon>
        <taxon>Methanobacteriati</taxon>
        <taxon>Thermoplasmatota</taxon>
        <taxon>Thermoplasmata</taxon>
        <taxon>Thermoplasmatales</taxon>
        <taxon>Ferroplasmaceae</taxon>
        <taxon>Ferroplasma</taxon>
    </lineage>
</organism>
<evidence type="ECO:0000313" key="9">
    <source>
        <dbReference type="Proteomes" id="UP000192050"/>
    </source>
</evidence>
<dbReference type="HAMAP" id="MF_01027">
    <property type="entry name" value="LeuC_type2"/>
    <property type="match status" value="1"/>
</dbReference>
<dbReference type="InterPro" id="IPR036008">
    <property type="entry name" value="Aconitase_4Fe-4S_dom"/>
</dbReference>
<feature type="binding site" evidence="6">
    <location>
        <position position="294"/>
    </location>
    <ligand>
        <name>[4Fe-4S] cluster</name>
        <dbReference type="ChEBI" id="CHEBI:49883"/>
    </ligand>
</feature>
<dbReference type="InterPro" id="IPR015931">
    <property type="entry name" value="Acnase/IPM_dHydase_lsu_aba_1/3"/>
</dbReference>
<dbReference type="NCBIfam" id="TIGR01343">
    <property type="entry name" value="hacA_fam"/>
    <property type="match status" value="1"/>
</dbReference>
<keyword evidence="3 6" id="KW-0408">Iron</keyword>
<reference evidence="8 9" key="1">
    <citation type="submission" date="2011-10" db="EMBL/GenBank/DDBJ databases">
        <title>Metabolic and evolutionary patterns in the extreme acidophile Ferroplasma acidiphilum.</title>
        <authorList>
            <person name="Golyshina O.V."/>
            <person name="Kozyavkin S.A."/>
            <person name="Tatusov R.L."/>
            <person name="Slesarev A.I."/>
            <person name="Golyshin P.N."/>
        </authorList>
    </citation>
    <scope>NUCLEOTIDE SEQUENCE [LARGE SCALE GENOMIC DNA]</scope>
    <source>
        <strain evidence="9">Y</strain>
    </source>
</reference>
<dbReference type="InterPro" id="IPR050067">
    <property type="entry name" value="IPM_dehydratase_rel_enz"/>
</dbReference>
<comment type="function">
    <text evidence="6">Catalyzes the isomerization between 2-isopropylmalate and 3-isopropylmalate, via the formation of 2-isopropylmaleate.</text>
</comment>
<dbReference type="InterPro" id="IPR018136">
    <property type="entry name" value="Aconitase_4Fe-4S_BS"/>
</dbReference>
<comment type="similarity">
    <text evidence="6">Belongs to the aconitase/IPM isomerase family. LeuC type 2 subfamily.</text>
</comment>
<dbReference type="PROSITE" id="PS00450">
    <property type="entry name" value="ACONITASE_1"/>
    <property type="match status" value="1"/>
</dbReference>
<keyword evidence="9" id="KW-1185">Reference proteome</keyword>
<dbReference type="NCBIfam" id="NF001614">
    <property type="entry name" value="PRK00402.1"/>
    <property type="match status" value="1"/>
</dbReference>
<dbReference type="OrthoDB" id="255at2157"/>
<keyword evidence="6" id="KW-0028">Amino-acid biosynthesis</keyword>
<comment type="cofactor">
    <cofactor evidence="6">
        <name>[4Fe-4S] cluster</name>
        <dbReference type="ChEBI" id="CHEBI:49883"/>
    </cofactor>
    <text evidence="6">Binds 1 [4Fe-4S] cluster per subunit.</text>
</comment>
<feature type="binding site" evidence="6">
    <location>
        <position position="357"/>
    </location>
    <ligand>
        <name>[4Fe-4S] cluster</name>
        <dbReference type="ChEBI" id="CHEBI:49883"/>
    </ligand>
</feature>
<dbReference type="AlphaFoldDB" id="A0A1V0N6E2"/>
<proteinExistence type="inferred from homology"/>
<dbReference type="EMBL" id="CP015363">
    <property type="protein sequence ID" value="ARD85674.1"/>
    <property type="molecule type" value="Genomic_DNA"/>
</dbReference>
<gene>
    <name evidence="8" type="primary">lysT</name>
    <name evidence="6" type="synonym">leuC</name>
    <name evidence="8" type="ORF">FAD_1837</name>
</gene>
<dbReference type="Gene3D" id="3.30.499.10">
    <property type="entry name" value="Aconitase, domain 3"/>
    <property type="match status" value="2"/>
</dbReference>
<keyword evidence="5 6" id="KW-0456">Lyase</keyword>
<comment type="subunit">
    <text evidence="6">Heterodimer of LeuC and LeuD.</text>
</comment>
<keyword evidence="2 6" id="KW-0479">Metal-binding</keyword>
<keyword evidence="6" id="KW-0432">Leucine biosynthesis</keyword>
<keyword evidence="4 6" id="KW-0411">Iron-sulfur</keyword>
<dbReference type="GO" id="GO:0009098">
    <property type="term" value="P:L-leucine biosynthetic process"/>
    <property type="evidence" value="ECO:0007669"/>
    <property type="project" value="UniProtKB-UniRule"/>
</dbReference>
<dbReference type="UniPathway" id="UPA00048">
    <property type="reaction ID" value="UER00071"/>
</dbReference>
<dbReference type="NCBIfam" id="TIGR02086">
    <property type="entry name" value="IPMI_arch"/>
    <property type="match status" value="1"/>
</dbReference>
<dbReference type="EC" id="4.2.1.33" evidence="6"/>
<keyword evidence="6" id="KW-0100">Branched-chain amino acid biosynthesis</keyword>
<feature type="domain" description="Aconitase/3-isopropylmalate dehydratase large subunit alpha/beta/alpha" evidence="7">
    <location>
        <begin position="283"/>
        <end position="405"/>
    </location>
</feature>
<name>A0A1V0N6E2_9ARCH</name>
<dbReference type="Proteomes" id="UP000192050">
    <property type="component" value="Chromosome"/>
</dbReference>
<comment type="pathway">
    <text evidence="6">Amino-acid biosynthesis; L-leucine biosynthesis; L-leucine from 3-methyl-2-oxobutanoate: step 2/4.</text>
</comment>
<accession>A0A1V0N6E2</accession>
<dbReference type="STRING" id="74969.FAD_1837"/>
<dbReference type="PRINTS" id="PR00415">
    <property type="entry name" value="ACONITASE"/>
</dbReference>
<dbReference type="RefSeq" id="WP_081143115.1">
    <property type="nucleotide sequence ID" value="NZ_CP015363.1"/>
</dbReference>
<evidence type="ECO:0000256" key="1">
    <source>
        <dbReference type="ARBA" id="ARBA00022485"/>
    </source>
</evidence>
<dbReference type="InterPro" id="IPR006251">
    <property type="entry name" value="Homoacnase/IPMdehydase_lsu"/>
</dbReference>
<evidence type="ECO:0000256" key="3">
    <source>
        <dbReference type="ARBA" id="ARBA00023004"/>
    </source>
</evidence>
<evidence type="ECO:0000256" key="2">
    <source>
        <dbReference type="ARBA" id="ARBA00022723"/>
    </source>
</evidence>
<comment type="catalytic activity">
    <reaction evidence="6">
        <text>(2R,3S)-3-isopropylmalate = (2S)-2-isopropylmalate</text>
        <dbReference type="Rhea" id="RHEA:32287"/>
        <dbReference type="ChEBI" id="CHEBI:1178"/>
        <dbReference type="ChEBI" id="CHEBI:35121"/>
        <dbReference type="EC" id="4.2.1.33"/>
    </reaction>
</comment>
<keyword evidence="1 6" id="KW-0004">4Fe-4S</keyword>
<dbReference type="GeneID" id="31677327"/>
<evidence type="ECO:0000256" key="6">
    <source>
        <dbReference type="HAMAP-Rule" id="MF_01027"/>
    </source>
</evidence>
<evidence type="ECO:0000259" key="7">
    <source>
        <dbReference type="Pfam" id="PF00330"/>
    </source>
</evidence>
<evidence type="ECO:0000256" key="5">
    <source>
        <dbReference type="ARBA" id="ARBA00023239"/>
    </source>
</evidence>
<dbReference type="GO" id="GO:0046872">
    <property type="term" value="F:metal ion binding"/>
    <property type="evidence" value="ECO:0007669"/>
    <property type="project" value="UniProtKB-KW"/>
</dbReference>